<dbReference type="InterPro" id="IPR001647">
    <property type="entry name" value="HTH_TetR"/>
</dbReference>
<dbReference type="InterPro" id="IPR050109">
    <property type="entry name" value="HTH-type_TetR-like_transc_reg"/>
</dbReference>
<proteinExistence type="predicted"/>
<dbReference type="EMBL" id="RAWE01000007">
    <property type="protein sequence ID" value="RKH06923.1"/>
    <property type="molecule type" value="Genomic_DNA"/>
</dbReference>
<evidence type="ECO:0000256" key="3">
    <source>
        <dbReference type="ARBA" id="ARBA00023163"/>
    </source>
</evidence>
<gene>
    <name evidence="7" type="ORF">D7X32_03535</name>
</gene>
<keyword evidence="3" id="KW-0804">Transcription</keyword>
<keyword evidence="1" id="KW-0805">Transcription regulation</keyword>
<dbReference type="PROSITE" id="PS50977">
    <property type="entry name" value="HTH_TETR_2"/>
    <property type="match status" value="1"/>
</dbReference>
<keyword evidence="8" id="KW-1185">Reference proteome</keyword>
<accession>A0A3A8KFK4</accession>
<feature type="DNA-binding region" description="H-T-H motif" evidence="4">
    <location>
        <begin position="57"/>
        <end position="76"/>
    </location>
</feature>
<evidence type="ECO:0000313" key="7">
    <source>
        <dbReference type="EMBL" id="RKH06923.1"/>
    </source>
</evidence>
<dbReference type="PANTHER" id="PTHR30055:SF234">
    <property type="entry name" value="HTH-TYPE TRANSCRIPTIONAL REGULATOR BETI"/>
    <property type="match status" value="1"/>
</dbReference>
<sequence>MAPRRPQGRAPARRTSAPRRPAKPAAPRKRRTPEEAREAILQAAEPLLVEQGPDRVGLQAVAKAAGVSHALVTHYFGTYEALVREVLLRRNELLAASFREQLLAADTPPGAGELLERFFTVVQQGQHGRLMAWALLTGRAEHMPLARAQGLRLLADALEFQAGRVAEAQGLPPPSRDTVDMTLLVALCASQWFMLAREVLLPVLGRPVDAASDARFREVLGGMLQRSMGVKPPGGG</sequence>
<evidence type="ECO:0000256" key="1">
    <source>
        <dbReference type="ARBA" id="ARBA00023015"/>
    </source>
</evidence>
<dbReference type="GO" id="GO:0000976">
    <property type="term" value="F:transcription cis-regulatory region binding"/>
    <property type="evidence" value="ECO:0007669"/>
    <property type="project" value="TreeGrafter"/>
</dbReference>
<dbReference type="AlphaFoldDB" id="A0A3A8KFK4"/>
<dbReference type="GO" id="GO:0003700">
    <property type="term" value="F:DNA-binding transcription factor activity"/>
    <property type="evidence" value="ECO:0007669"/>
    <property type="project" value="TreeGrafter"/>
</dbReference>
<dbReference type="OrthoDB" id="5526106at2"/>
<dbReference type="PRINTS" id="PR00455">
    <property type="entry name" value="HTHTETR"/>
</dbReference>
<feature type="domain" description="HTH tetR-type" evidence="6">
    <location>
        <begin position="34"/>
        <end position="94"/>
    </location>
</feature>
<feature type="compositionally biased region" description="Low complexity" evidence="5">
    <location>
        <begin position="1"/>
        <end position="15"/>
    </location>
</feature>
<feature type="region of interest" description="Disordered" evidence="5">
    <location>
        <begin position="1"/>
        <end position="35"/>
    </location>
</feature>
<keyword evidence="2 4" id="KW-0238">DNA-binding</keyword>
<dbReference type="Proteomes" id="UP000268313">
    <property type="component" value="Unassembled WGS sequence"/>
</dbReference>
<dbReference type="SUPFAM" id="SSF46689">
    <property type="entry name" value="Homeodomain-like"/>
    <property type="match status" value="1"/>
</dbReference>
<evidence type="ECO:0000256" key="2">
    <source>
        <dbReference type="ARBA" id="ARBA00023125"/>
    </source>
</evidence>
<evidence type="ECO:0000259" key="6">
    <source>
        <dbReference type="PROSITE" id="PS50977"/>
    </source>
</evidence>
<reference evidence="8" key="1">
    <citation type="submission" date="2018-09" db="EMBL/GenBank/DDBJ databases">
        <authorList>
            <person name="Livingstone P.G."/>
            <person name="Whitworth D.E."/>
        </authorList>
    </citation>
    <scope>NUCLEOTIDE SEQUENCE [LARGE SCALE GENOMIC DNA]</scope>
    <source>
        <strain evidence="8">CA043D</strain>
    </source>
</reference>
<dbReference type="InterPro" id="IPR009057">
    <property type="entry name" value="Homeodomain-like_sf"/>
</dbReference>
<protein>
    <submittedName>
        <fullName evidence="7">TetR/AcrR family transcriptional regulator</fullName>
    </submittedName>
</protein>
<evidence type="ECO:0000313" key="8">
    <source>
        <dbReference type="Proteomes" id="UP000268313"/>
    </source>
</evidence>
<dbReference type="Pfam" id="PF00440">
    <property type="entry name" value="TetR_N"/>
    <property type="match status" value="1"/>
</dbReference>
<feature type="compositionally biased region" description="Basic residues" evidence="5">
    <location>
        <begin position="16"/>
        <end position="31"/>
    </location>
</feature>
<evidence type="ECO:0000256" key="5">
    <source>
        <dbReference type="SAM" id="MobiDB-lite"/>
    </source>
</evidence>
<dbReference type="PANTHER" id="PTHR30055">
    <property type="entry name" value="HTH-TYPE TRANSCRIPTIONAL REGULATOR RUTR"/>
    <property type="match status" value="1"/>
</dbReference>
<dbReference type="Gene3D" id="1.10.357.10">
    <property type="entry name" value="Tetracycline Repressor, domain 2"/>
    <property type="match status" value="1"/>
</dbReference>
<name>A0A3A8KFK4_9BACT</name>
<dbReference type="RefSeq" id="WP_120601069.1">
    <property type="nucleotide sequence ID" value="NZ_JABFJX010000027.1"/>
</dbReference>
<comment type="caution">
    <text evidence="7">The sequence shown here is derived from an EMBL/GenBank/DDBJ whole genome shotgun (WGS) entry which is preliminary data.</text>
</comment>
<evidence type="ECO:0000256" key="4">
    <source>
        <dbReference type="PROSITE-ProRule" id="PRU00335"/>
    </source>
</evidence>
<organism evidence="7 8">
    <name type="scientific">Corallococcus carmarthensis</name>
    <dbReference type="NCBI Taxonomy" id="2316728"/>
    <lineage>
        <taxon>Bacteria</taxon>
        <taxon>Pseudomonadati</taxon>
        <taxon>Myxococcota</taxon>
        <taxon>Myxococcia</taxon>
        <taxon>Myxococcales</taxon>
        <taxon>Cystobacterineae</taxon>
        <taxon>Myxococcaceae</taxon>
        <taxon>Corallococcus</taxon>
    </lineage>
</organism>